<dbReference type="Gene3D" id="2.170.130.10">
    <property type="entry name" value="TonB-dependent receptor, plug domain"/>
    <property type="match status" value="1"/>
</dbReference>
<keyword evidence="6 10" id="KW-0798">TonB box</keyword>
<dbReference type="AlphaFoldDB" id="A0AAP9EU00"/>
<dbReference type="InterPro" id="IPR010916">
    <property type="entry name" value="TonB_box_CS"/>
</dbReference>
<feature type="chain" id="PRO_5042916148" evidence="13">
    <location>
        <begin position="29"/>
        <end position="981"/>
    </location>
</feature>
<evidence type="ECO:0000256" key="9">
    <source>
        <dbReference type="PROSITE-ProRule" id="PRU01360"/>
    </source>
</evidence>
<protein>
    <submittedName>
        <fullName evidence="16">TonB-dependent receptor</fullName>
    </submittedName>
</protein>
<evidence type="ECO:0000256" key="8">
    <source>
        <dbReference type="ARBA" id="ARBA00023237"/>
    </source>
</evidence>
<evidence type="ECO:0000256" key="4">
    <source>
        <dbReference type="ARBA" id="ARBA00022692"/>
    </source>
</evidence>
<dbReference type="PROSITE" id="PS52016">
    <property type="entry name" value="TONB_DEPENDENT_REC_3"/>
    <property type="match status" value="1"/>
</dbReference>
<dbReference type="PANTHER" id="PTHR47234">
    <property type="match status" value="1"/>
</dbReference>
<dbReference type="InterPro" id="IPR036942">
    <property type="entry name" value="Beta-barrel_TonB_sf"/>
</dbReference>
<dbReference type="GO" id="GO:0009279">
    <property type="term" value="C:cell outer membrane"/>
    <property type="evidence" value="ECO:0007669"/>
    <property type="project" value="UniProtKB-SubCell"/>
</dbReference>
<dbReference type="Pfam" id="PF07715">
    <property type="entry name" value="Plug"/>
    <property type="match status" value="1"/>
</dbReference>
<keyword evidence="2 9" id="KW-0813">Transport</keyword>
<accession>A0AAP9EU00</accession>
<evidence type="ECO:0000256" key="5">
    <source>
        <dbReference type="ARBA" id="ARBA00022729"/>
    </source>
</evidence>
<feature type="domain" description="TonB-dependent receptor-like beta-barrel" evidence="14">
    <location>
        <begin position="450"/>
        <end position="944"/>
    </location>
</feature>
<keyword evidence="5 13" id="KW-0732">Signal</keyword>
<dbReference type="RefSeq" id="WP_148620605.1">
    <property type="nucleotide sequence ID" value="NZ_CP043043.1"/>
</dbReference>
<proteinExistence type="inferred from homology"/>
<keyword evidence="16" id="KW-0675">Receptor</keyword>
<evidence type="ECO:0000256" key="10">
    <source>
        <dbReference type="PROSITE-ProRule" id="PRU10143"/>
    </source>
</evidence>
<evidence type="ECO:0000256" key="11">
    <source>
        <dbReference type="RuleBase" id="RU003357"/>
    </source>
</evidence>
<evidence type="ECO:0000256" key="2">
    <source>
        <dbReference type="ARBA" id="ARBA00022448"/>
    </source>
</evidence>
<name>A0AAP9EU00_GLUTH</name>
<evidence type="ECO:0000256" key="6">
    <source>
        <dbReference type="ARBA" id="ARBA00023077"/>
    </source>
</evidence>
<evidence type="ECO:0000313" key="16">
    <source>
        <dbReference type="EMBL" id="QEH96840.1"/>
    </source>
</evidence>
<evidence type="ECO:0000256" key="13">
    <source>
        <dbReference type="SAM" id="SignalP"/>
    </source>
</evidence>
<dbReference type="Proteomes" id="UP000323560">
    <property type="component" value="Chromosome"/>
</dbReference>
<feature type="signal peptide" evidence="13">
    <location>
        <begin position="1"/>
        <end position="28"/>
    </location>
</feature>
<evidence type="ECO:0000313" key="17">
    <source>
        <dbReference type="Proteomes" id="UP000323560"/>
    </source>
</evidence>
<evidence type="ECO:0000259" key="15">
    <source>
        <dbReference type="Pfam" id="PF07715"/>
    </source>
</evidence>
<keyword evidence="8 9" id="KW-0998">Cell outer membrane</keyword>
<keyword evidence="7 9" id="KW-0472">Membrane</keyword>
<keyword evidence="3 9" id="KW-1134">Transmembrane beta strand</keyword>
<evidence type="ECO:0000256" key="1">
    <source>
        <dbReference type="ARBA" id="ARBA00004571"/>
    </source>
</evidence>
<evidence type="ECO:0000259" key="14">
    <source>
        <dbReference type="Pfam" id="PF00593"/>
    </source>
</evidence>
<comment type="similarity">
    <text evidence="9 11">Belongs to the TonB-dependent receptor family.</text>
</comment>
<comment type="subcellular location">
    <subcellularLocation>
        <location evidence="1 9">Cell outer membrane</location>
        <topology evidence="1 9">Multi-pass membrane protein</topology>
    </subcellularLocation>
</comment>
<feature type="domain" description="TonB-dependent receptor plug" evidence="15">
    <location>
        <begin position="104"/>
        <end position="216"/>
    </location>
</feature>
<feature type="region of interest" description="Disordered" evidence="12">
    <location>
        <begin position="31"/>
        <end position="54"/>
    </location>
</feature>
<dbReference type="KEGG" id="gti:FXF46_11465"/>
<dbReference type="SUPFAM" id="SSF56935">
    <property type="entry name" value="Porins"/>
    <property type="match status" value="1"/>
</dbReference>
<sequence>MRQAHRQTLTFSTSIGLVCATLFATASAETVTKKHTGHRSKSSQQTSSVATHPKAMPVTVVPVASTVAPSVQMSTAARRRLFAPRSADESIVVTGSALATRADSNANPVQTITAKQITSTSATTLGDYLLRLPSIGSSGTNNTNTNGGLGMSCTDIRNLGPSRVLVLVDGKRQVPTFGSGSQCVDLNSIPVDQIETVEILKDGGSELYGADAVSGVINIKLRHNTTKGDILIRGGITDHGDGQMGKISGYKGFDFDHGKGNITLFGSYMTQSGIRQKTRDWAANPWNSDAEVGETPTIGSSVTTNTRVIGSNFDVVSNGTGGGNSGAFHNFASSDRYNFASDQMLTNSLQQAVLSGDMHYEVNKHFDLYSSIRYTHKDAMNTLAGNPVTGATYPSTLSSAVTLPTASPYNIWGEDVSLYRRFSDLGERKYEEAFDQWQYTGGSTGKIVGNWMYDVSMSYGQTLAKFSTENMTNYARYLQELGIQQVDPSDANSAVVYNPSICQASSGCSLTNPFGKLTSQQTDYLRYTQNDHSTYQMRDFNARVHNNHLVHMPWQGGGDFGIAMGLEHRSEQASYTPDVLASNGDLGGGATYTGGGYNVTEAYIEGNLPLLHNMPFAHDLSVDAQGRWSDYNTFGTAYNWKTSINWAPVQDIRFRATLGTSFRAPTMTELYGGHSISYNSGNDPCAQASSYGSLSANVVATCAKQGVNTATFVNANSSQIPTLVGGNSALKPEEGRTYTFGTVITPRWIPNLMVSVEYWHYTIKNMITTLPVQYIVDSCYTGTNTGWCSNVASRSSAGQLTQVDDLYSNAGGLRTNGLDFDLNYRIRLSPHDHLNLSNNFQQLIGYLQQNEPGGTWYNYAGRLFYQSGYGMPRVRDYATATWSHNNFSLTYMMSYTGGMRFNDGSNDLSCKVYSYCKVPGIFAHDVTLNYNTKNWQFEVGVNNILDKKPPFVPDGATNTALSMYSEEIIGRYVFAQIGRSF</sequence>
<gene>
    <name evidence="16" type="ORF">FXF46_11465</name>
</gene>
<dbReference type="InterPro" id="IPR000531">
    <property type="entry name" value="Beta-barrel_TonB"/>
</dbReference>
<dbReference type="PANTHER" id="PTHR47234:SF2">
    <property type="entry name" value="TONB-DEPENDENT RECEPTOR"/>
    <property type="match status" value="1"/>
</dbReference>
<dbReference type="InterPro" id="IPR039426">
    <property type="entry name" value="TonB-dep_rcpt-like"/>
</dbReference>
<dbReference type="PROSITE" id="PS00430">
    <property type="entry name" value="TONB_DEPENDENT_REC_1"/>
    <property type="match status" value="1"/>
</dbReference>
<dbReference type="InterPro" id="IPR037066">
    <property type="entry name" value="Plug_dom_sf"/>
</dbReference>
<evidence type="ECO:0000256" key="12">
    <source>
        <dbReference type="SAM" id="MobiDB-lite"/>
    </source>
</evidence>
<dbReference type="InterPro" id="IPR012910">
    <property type="entry name" value="Plug_dom"/>
</dbReference>
<dbReference type="Gene3D" id="2.40.170.20">
    <property type="entry name" value="TonB-dependent receptor, beta-barrel domain"/>
    <property type="match status" value="1"/>
</dbReference>
<reference evidence="16 17" key="1">
    <citation type="submission" date="2019-08" db="EMBL/GenBank/DDBJ databases">
        <title>Gluconobacter frateurii HD924 genome.</title>
        <authorList>
            <person name="Liu Y."/>
            <person name="Zhang P."/>
        </authorList>
    </citation>
    <scope>NUCLEOTIDE SEQUENCE [LARGE SCALE GENOMIC DNA]</scope>
    <source>
        <strain evidence="16 17">HD924</strain>
    </source>
</reference>
<evidence type="ECO:0000256" key="3">
    <source>
        <dbReference type="ARBA" id="ARBA00022452"/>
    </source>
</evidence>
<organism evidence="16 17">
    <name type="scientific">Gluconobacter thailandicus</name>
    <dbReference type="NCBI Taxonomy" id="257438"/>
    <lineage>
        <taxon>Bacteria</taxon>
        <taxon>Pseudomonadati</taxon>
        <taxon>Pseudomonadota</taxon>
        <taxon>Alphaproteobacteria</taxon>
        <taxon>Acetobacterales</taxon>
        <taxon>Acetobacteraceae</taxon>
        <taxon>Gluconobacter</taxon>
    </lineage>
</organism>
<keyword evidence="4 9" id="KW-0812">Transmembrane</keyword>
<dbReference type="EMBL" id="CP043043">
    <property type="protein sequence ID" value="QEH96840.1"/>
    <property type="molecule type" value="Genomic_DNA"/>
</dbReference>
<dbReference type="Pfam" id="PF00593">
    <property type="entry name" value="TonB_dep_Rec_b-barrel"/>
    <property type="match status" value="1"/>
</dbReference>
<evidence type="ECO:0000256" key="7">
    <source>
        <dbReference type="ARBA" id="ARBA00023136"/>
    </source>
</evidence>
<feature type="short sequence motif" description="TonB box" evidence="10">
    <location>
        <begin position="90"/>
        <end position="96"/>
    </location>
</feature>